<keyword evidence="2" id="KW-1185">Reference proteome</keyword>
<gene>
    <name evidence="1" type="ORF">FYJ80_11315</name>
</gene>
<organism evidence="1 2">
    <name type="scientific">Bullifex porci</name>
    <dbReference type="NCBI Taxonomy" id="2606638"/>
    <lineage>
        <taxon>Bacteria</taxon>
        <taxon>Pseudomonadati</taxon>
        <taxon>Spirochaetota</taxon>
        <taxon>Spirochaetia</taxon>
        <taxon>Spirochaetales</taxon>
        <taxon>Spirochaetaceae</taxon>
        <taxon>Bullifex</taxon>
    </lineage>
</organism>
<name>A0A7X2PEF8_9SPIO</name>
<dbReference type="EMBL" id="VUNN01000040">
    <property type="protein sequence ID" value="MSU07336.1"/>
    <property type="molecule type" value="Genomic_DNA"/>
</dbReference>
<comment type="caution">
    <text evidence="1">The sequence shown here is derived from an EMBL/GenBank/DDBJ whole genome shotgun (WGS) entry which is preliminary data.</text>
</comment>
<accession>A0A7X2PEF8</accession>
<sequence length="56" mass="6198">MSPTEIASKIGCAKTTVSREVKGHCSVERKGAYGRSFNDCARRTDCRVARFPFVCN</sequence>
<dbReference type="Proteomes" id="UP000460549">
    <property type="component" value="Unassembled WGS sequence"/>
</dbReference>
<proteinExistence type="predicted"/>
<dbReference type="AlphaFoldDB" id="A0A7X2PEF8"/>
<evidence type="ECO:0000313" key="1">
    <source>
        <dbReference type="EMBL" id="MSU07336.1"/>
    </source>
</evidence>
<reference evidence="1 2" key="1">
    <citation type="submission" date="2019-08" db="EMBL/GenBank/DDBJ databases">
        <title>In-depth cultivation of the pig gut microbiome towards novel bacterial diversity and tailored functional studies.</title>
        <authorList>
            <person name="Wylensek D."/>
            <person name="Hitch T.C.A."/>
            <person name="Clavel T."/>
        </authorList>
    </citation>
    <scope>NUCLEOTIDE SEQUENCE [LARGE SCALE GENOMIC DNA]</scope>
    <source>
        <strain evidence="1 2">NM-380-WT-3C1</strain>
    </source>
</reference>
<protein>
    <submittedName>
        <fullName evidence="1">Helix-turn-helix domain-containing protein</fullName>
    </submittedName>
</protein>
<evidence type="ECO:0000313" key="2">
    <source>
        <dbReference type="Proteomes" id="UP000460549"/>
    </source>
</evidence>